<organism evidence="1">
    <name type="scientific">Arundo donax</name>
    <name type="common">Giant reed</name>
    <name type="synonym">Donax arundinaceus</name>
    <dbReference type="NCBI Taxonomy" id="35708"/>
    <lineage>
        <taxon>Eukaryota</taxon>
        <taxon>Viridiplantae</taxon>
        <taxon>Streptophyta</taxon>
        <taxon>Embryophyta</taxon>
        <taxon>Tracheophyta</taxon>
        <taxon>Spermatophyta</taxon>
        <taxon>Magnoliopsida</taxon>
        <taxon>Liliopsida</taxon>
        <taxon>Poales</taxon>
        <taxon>Poaceae</taxon>
        <taxon>PACMAD clade</taxon>
        <taxon>Arundinoideae</taxon>
        <taxon>Arundineae</taxon>
        <taxon>Arundo</taxon>
    </lineage>
</organism>
<dbReference type="EMBL" id="GBRH01253726">
    <property type="protein sequence ID" value="JAD44169.1"/>
    <property type="molecule type" value="Transcribed_RNA"/>
</dbReference>
<reference evidence="1" key="1">
    <citation type="submission" date="2014-09" db="EMBL/GenBank/DDBJ databases">
        <authorList>
            <person name="Magalhaes I.L.F."/>
            <person name="Oliveira U."/>
            <person name="Santos F.R."/>
            <person name="Vidigal T.H.D.A."/>
            <person name="Brescovit A.D."/>
            <person name="Santos A.J."/>
        </authorList>
    </citation>
    <scope>NUCLEOTIDE SEQUENCE</scope>
    <source>
        <tissue evidence="1">Shoot tissue taken approximately 20 cm above the soil surface</tissue>
    </source>
</reference>
<protein>
    <submittedName>
        <fullName evidence="1">Uncharacterized protein</fullName>
    </submittedName>
</protein>
<name>A0A0A8ZXS0_ARUDO</name>
<evidence type="ECO:0000313" key="1">
    <source>
        <dbReference type="EMBL" id="JAD44169.1"/>
    </source>
</evidence>
<sequence>MMNVSVHEYKPRNCYCGYKEVGNLKTFSLPNLGIVGV</sequence>
<accession>A0A0A8ZXS0</accession>
<dbReference type="AlphaFoldDB" id="A0A0A8ZXS0"/>
<reference evidence="1" key="2">
    <citation type="journal article" date="2015" name="Data Brief">
        <title>Shoot transcriptome of the giant reed, Arundo donax.</title>
        <authorList>
            <person name="Barrero R.A."/>
            <person name="Guerrero F.D."/>
            <person name="Moolhuijzen P."/>
            <person name="Goolsby J.A."/>
            <person name="Tidwell J."/>
            <person name="Bellgard S.E."/>
            <person name="Bellgard M.I."/>
        </authorList>
    </citation>
    <scope>NUCLEOTIDE SEQUENCE</scope>
    <source>
        <tissue evidence="1">Shoot tissue taken approximately 20 cm above the soil surface</tissue>
    </source>
</reference>
<proteinExistence type="predicted"/>